<proteinExistence type="predicted"/>
<keyword evidence="1" id="KW-0812">Transmembrane</keyword>
<keyword evidence="1" id="KW-0472">Membrane</keyword>
<dbReference type="AlphaFoldDB" id="A0A1R4HGE2"/>
<sequence length="49" mass="5610">MESGFFGSIKNNADFFGALKNNIIFYKLLLIIYIFISPWYSSLGCFHPA</sequence>
<feature type="transmembrane region" description="Helical" evidence="1">
    <location>
        <begin position="24"/>
        <end position="46"/>
    </location>
</feature>
<dbReference type="EMBL" id="FUKI01000145">
    <property type="protein sequence ID" value="SJM95318.1"/>
    <property type="molecule type" value="Genomic_DNA"/>
</dbReference>
<dbReference type="Proteomes" id="UP000195667">
    <property type="component" value="Unassembled WGS sequence"/>
</dbReference>
<gene>
    <name evidence="2" type="ORF">CRENPOLYSF1_670039</name>
</gene>
<evidence type="ECO:0000313" key="2">
    <source>
        <dbReference type="EMBL" id="SJM95318.1"/>
    </source>
</evidence>
<name>A0A1R4HGE2_9GAMM</name>
<evidence type="ECO:0000256" key="1">
    <source>
        <dbReference type="SAM" id="Phobius"/>
    </source>
</evidence>
<accession>A0A1R4HGE2</accession>
<organism evidence="2 3">
    <name type="scientific">Crenothrix polyspora</name>
    <dbReference type="NCBI Taxonomy" id="360316"/>
    <lineage>
        <taxon>Bacteria</taxon>
        <taxon>Pseudomonadati</taxon>
        <taxon>Pseudomonadota</taxon>
        <taxon>Gammaproteobacteria</taxon>
        <taxon>Methylococcales</taxon>
        <taxon>Crenotrichaceae</taxon>
        <taxon>Crenothrix</taxon>
    </lineage>
</organism>
<protein>
    <submittedName>
        <fullName evidence="2">Uncharacterized protein</fullName>
    </submittedName>
</protein>
<reference evidence="3" key="1">
    <citation type="submission" date="2017-02" db="EMBL/GenBank/DDBJ databases">
        <authorList>
            <person name="Daims H."/>
        </authorList>
    </citation>
    <scope>NUCLEOTIDE SEQUENCE [LARGE SCALE GENOMIC DNA]</scope>
</reference>
<keyword evidence="3" id="KW-1185">Reference proteome</keyword>
<keyword evidence="1" id="KW-1133">Transmembrane helix</keyword>
<evidence type="ECO:0000313" key="3">
    <source>
        <dbReference type="Proteomes" id="UP000195667"/>
    </source>
</evidence>